<evidence type="ECO:0000313" key="1">
    <source>
        <dbReference type="Proteomes" id="UP000694863"/>
    </source>
</evidence>
<keyword evidence="1" id="KW-1185">Reference proteome</keyword>
<accession>A0AC55CVE9</accession>
<dbReference type="Proteomes" id="UP000694863">
    <property type="component" value="Unplaced"/>
</dbReference>
<protein>
    <submittedName>
        <fullName evidence="2">Mucin-13</fullName>
    </submittedName>
</protein>
<reference evidence="2" key="1">
    <citation type="submission" date="2025-08" db="UniProtKB">
        <authorList>
            <consortium name="RefSeq"/>
        </authorList>
    </citation>
    <scope>IDENTIFICATION</scope>
</reference>
<sequence length="324" mass="36843">MSPPWMTALQWTALRMQFRESRQSDLHTGQTKSYNHNSNLSCDHCSKRSNNRCSERNYRPSNKHNRSSHCNCKRNDPFRNSTIYELPWSRDRYYYKESKCQEVNILIKTTNRTETNVSDIIEQGVNNSKGAIEGYDTQSRCDFYGCKKDRGDDCDSGVQCECKDGFQRPNPQMAFCIALDCPNCNREDKKQCLLRADGGGSECVCLAGYQSMDDGKCVECPFGYSGVNCTDQFQLILTIVGSIAGIIILGMVIAFIVTRVKNKRKDDEEENLIEKDSPRLKLQQTEFTNFGANESGTIFPKIKTVSNQPQNPYVSHGGMPRPDY</sequence>
<dbReference type="RefSeq" id="XP_045143454.1">
    <property type="nucleotide sequence ID" value="XM_045287519.1"/>
</dbReference>
<evidence type="ECO:0000313" key="2">
    <source>
        <dbReference type="RefSeq" id="XP_045143454.1"/>
    </source>
</evidence>
<proteinExistence type="predicted"/>
<organism evidence="1 2">
    <name type="scientific">Echinops telfairi</name>
    <name type="common">Lesser hedgehog tenrec</name>
    <dbReference type="NCBI Taxonomy" id="9371"/>
    <lineage>
        <taxon>Eukaryota</taxon>
        <taxon>Metazoa</taxon>
        <taxon>Chordata</taxon>
        <taxon>Craniata</taxon>
        <taxon>Vertebrata</taxon>
        <taxon>Euteleostomi</taxon>
        <taxon>Mammalia</taxon>
        <taxon>Eutheria</taxon>
        <taxon>Afrotheria</taxon>
        <taxon>Tenrecidae</taxon>
        <taxon>Tenrecinae</taxon>
        <taxon>Echinops</taxon>
    </lineage>
</organism>
<gene>
    <name evidence="2" type="primary">MUC13</name>
</gene>
<name>A0AC55CVE9_ECHTE</name>